<dbReference type="InParanoid" id="D8LP36"/>
<gene>
    <name evidence="2" type="ORF">Esi_0052_0294</name>
</gene>
<dbReference type="EMBL" id="FN649741">
    <property type="protein sequence ID" value="CBN80307.1"/>
    <property type="molecule type" value="Genomic_DNA"/>
</dbReference>
<organism evidence="2 3">
    <name type="scientific">Ectocarpus siliculosus</name>
    <name type="common">Brown alga</name>
    <name type="synonym">Conferva siliculosa</name>
    <dbReference type="NCBI Taxonomy" id="2880"/>
    <lineage>
        <taxon>Eukaryota</taxon>
        <taxon>Sar</taxon>
        <taxon>Stramenopiles</taxon>
        <taxon>Ochrophyta</taxon>
        <taxon>PX clade</taxon>
        <taxon>Phaeophyceae</taxon>
        <taxon>Ectocarpales</taxon>
        <taxon>Ectocarpaceae</taxon>
        <taxon>Ectocarpus</taxon>
    </lineage>
</organism>
<dbReference type="AlphaFoldDB" id="D8LP36"/>
<reference evidence="2 3" key="1">
    <citation type="journal article" date="2010" name="Nature">
        <title>The Ectocarpus genome and the independent evolution of multicellularity in brown algae.</title>
        <authorList>
            <person name="Cock J.M."/>
            <person name="Sterck L."/>
            <person name="Rouze P."/>
            <person name="Scornet D."/>
            <person name="Allen A.E."/>
            <person name="Amoutzias G."/>
            <person name="Anthouard V."/>
            <person name="Artiguenave F."/>
            <person name="Aury J.M."/>
            <person name="Badger J.H."/>
            <person name="Beszteri B."/>
            <person name="Billiau K."/>
            <person name="Bonnet E."/>
            <person name="Bothwell J.H."/>
            <person name="Bowler C."/>
            <person name="Boyen C."/>
            <person name="Brownlee C."/>
            <person name="Carrano C.J."/>
            <person name="Charrier B."/>
            <person name="Cho G.Y."/>
            <person name="Coelho S.M."/>
            <person name="Collen J."/>
            <person name="Corre E."/>
            <person name="Da Silva C."/>
            <person name="Delage L."/>
            <person name="Delaroque N."/>
            <person name="Dittami S.M."/>
            <person name="Doulbeau S."/>
            <person name="Elias M."/>
            <person name="Farnham G."/>
            <person name="Gachon C.M."/>
            <person name="Gschloessl B."/>
            <person name="Heesch S."/>
            <person name="Jabbari K."/>
            <person name="Jubin C."/>
            <person name="Kawai H."/>
            <person name="Kimura K."/>
            <person name="Kloareg B."/>
            <person name="Kupper F.C."/>
            <person name="Lang D."/>
            <person name="Le Bail A."/>
            <person name="Leblanc C."/>
            <person name="Lerouge P."/>
            <person name="Lohr M."/>
            <person name="Lopez P.J."/>
            <person name="Martens C."/>
            <person name="Maumus F."/>
            <person name="Michel G."/>
            <person name="Miranda-Saavedra D."/>
            <person name="Morales J."/>
            <person name="Moreau H."/>
            <person name="Motomura T."/>
            <person name="Nagasato C."/>
            <person name="Napoli C.A."/>
            <person name="Nelson D.R."/>
            <person name="Nyvall-Collen P."/>
            <person name="Peters A.F."/>
            <person name="Pommier C."/>
            <person name="Potin P."/>
            <person name="Poulain J."/>
            <person name="Quesneville H."/>
            <person name="Read B."/>
            <person name="Rensing S.A."/>
            <person name="Ritter A."/>
            <person name="Rousvoal S."/>
            <person name="Samanta M."/>
            <person name="Samson G."/>
            <person name="Schroeder D.C."/>
            <person name="Segurens B."/>
            <person name="Strittmatter M."/>
            <person name="Tonon T."/>
            <person name="Tregear J.W."/>
            <person name="Valentin K."/>
            <person name="von Dassow P."/>
            <person name="Yamagishi T."/>
            <person name="Van de Peer Y."/>
            <person name="Wincker P."/>
        </authorList>
    </citation>
    <scope>NUCLEOTIDE SEQUENCE [LARGE SCALE GENOMIC DNA]</scope>
    <source>
        <strain evidence="3">Ec32 / CCAP1310/4</strain>
    </source>
</reference>
<proteinExistence type="predicted"/>
<evidence type="ECO:0000313" key="2">
    <source>
        <dbReference type="EMBL" id="CBN80307.1"/>
    </source>
</evidence>
<dbReference type="Proteomes" id="UP000002630">
    <property type="component" value="Linkage Group LG16"/>
</dbReference>
<feature type="compositionally biased region" description="Basic residues" evidence="1">
    <location>
        <begin position="199"/>
        <end position="209"/>
    </location>
</feature>
<dbReference type="EMBL" id="FN648730">
    <property type="protein sequence ID" value="CBN80307.1"/>
    <property type="molecule type" value="Genomic_DNA"/>
</dbReference>
<accession>D8LP36</accession>
<evidence type="ECO:0000313" key="3">
    <source>
        <dbReference type="Proteomes" id="UP000002630"/>
    </source>
</evidence>
<name>D8LP36_ECTSI</name>
<feature type="region of interest" description="Disordered" evidence="1">
    <location>
        <begin position="191"/>
        <end position="271"/>
    </location>
</feature>
<keyword evidence="3" id="KW-1185">Reference proteome</keyword>
<sequence>MKNEFILFSIRNNEDMALTCKKHKNCYIRKDRKKCLTPNAWVVFLRTNKNVFTSIEEASVDYHKNFKPVLENLIKVGSKDASAKQKKALFHKAICEYFYHQMKASGKNTASNKKKVSSSVSKVLEQNGIPNTLKIMGATHTAAALAAKEQAMKKAAANVAAKEKTAEDQRRKAAVIIKRAVEAAARARRLKKEADSAKTRKTASNRAKRRADTLNDSAKDAIKRMKKTDKAVTEAKDKANKVAKRKVPRALAGLDTKLKDTGVGRKRTRRR</sequence>
<feature type="compositionally biased region" description="Basic and acidic residues" evidence="1">
    <location>
        <begin position="210"/>
        <end position="240"/>
    </location>
</feature>
<evidence type="ECO:0000256" key="1">
    <source>
        <dbReference type="SAM" id="MobiDB-lite"/>
    </source>
</evidence>
<protein>
    <submittedName>
        <fullName evidence="2">EsV-1-218</fullName>
    </submittedName>
</protein>